<comment type="caution">
    <text evidence="2">The sequence shown here is derived from an EMBL/GenBank/DDBJ whole genome shotgun (WGS) entry which is preliminary data.</text>
</comment>
<proteinExistence type="predicted"/>
<dbReference type="AlphaFoldDB" id="A0A6V7TU60"/>
<name>A0A6V7TU60_MELEN</name>
<feature type="transmembrane region" description="Helical" evidence="1">
    <location>
        <begin position="38"/>
        <end position="61"/>
    </location>
</feature>
<gene>
    <name evidence="2" type="ORF">MENT_LOCUS4013</name>
</gene>
<evidence type="ECO:0000256" key="1">
    <source>
        <dbReference type="SAM" id="Phobius"/>
    </source>
</evidence>
<accession>A0A6V7TU60</accession>
<evidence type="ECO:0000313" key="2">
    <source>
        <dbReference type="EMBL" id="CAD2133394.1"/>
    </source>
</evidence>
<dbReference type="EMBL" id="CAJEWN010000013">
    <property type="protein sequence ID" value="CAD2133394.1"/>
    <property type="molecule type" value="Genomic_DNA"/>
</dbReference>
<evidence type="ECO:0000313" key="3">
    <source>
        <dbReference type="Proteomes" id="UP000580250"/>
    </source>
</evidence>
<protein>
    <submittedName>
        <fullName evidence="2">Uncharacterized protein</fullName>
    </submittedName>
</protein>
<keyword evidence="1" id="KW-0812">Transmembrane</keyword>
<keyword evidence="1" id="KW-1133">Transmembrane helix</keyword>
<keyword evidence="1" id="KW-0472">Membrane</keyword>
<sequence length="66" mass="8025">MSKIGGRFESFQRNPFNFYVTVFYSILTYRARLPLNYLIYYLYITYCAFINLLLLSHLNLYTLNTY</sequence>
<reference evidence="2 3" key="1">
    <citation type="submission" date="2020-08" db="EMBL/GenBank/DDBJ databases">
        <authorList>
            <person name="Koutsovoulos G."/>
            <person name="Danchin GJ E."/>
        </authorList>
    </citation>
    <scope>NUCLEOTIDE SEQUENCE [LARGE SCALE GENOMIC DNA]</scope>
</reference>
<organism evidence="2 3">
    <name type="scientific">Meloidogyne enterolobii</name>
    <name type="common">Root-knot nematode worm</name>
    <name type="synonym">Meloidogyne mayaguensis</name>
    <dbReference type="NCBI Taxonomy" id="390850"/>
    <lineage>
        <taxon>Eukaryota</taxon>
        <taxon>Metazoa</taxon>
        <taxon>Ecdysozoa</taxon>
        <taxon>Nematoda</taxon>
        <taxon>Chromadorea</taxon>
        <taxon>Rhabditida</taxon>
        <taxon>Tylenchina</taxon>
        <taxon>Tylenchomorpha</taxon>
        <taxon>Tylenchoidea</taxon>
        <taxon>Meloidogynidae</taxon>
        <taxon>Meloidogyninae</taxon>
        <taxon>Meloidogyne</taxon>
    </lineage>
</organism>
<dbReference type="Proteomes" id="UP000580250">
    <property type="component" value="Unassembled WGS sequence"/>
</dbReference>